<proteinExistence type="evidence at transcript level"/>
<name>Q9GML5_MACFA</name>
<dbReference type="AlphaFoldDB" id="Q9GML5"/>
<reference evidence="1" key="1">
    <citation type="submission" date="2000-08" db="EMBL/GenBank/DDBJ databases">
        <title>Isolation of full-length cDNA clones from macaque brain cDNA libraries.</title>
        <authorList>
            <person name="Osada N."/>
            <person name="Hida M."/>
            <person name="Kusuda J."/>
            <person name="Tanuma R."/>
            <person name="Iseki K."/>
            <person name="Hirai M."/>
            <person name="Terao K."/>
            <person name="Suzuki Y."/>
            <person name="Sugano S."/>
            <person name="Hashimoto K."/>
        </authorList>
    </citation>
    <scope>NUCLEOTIDE SEQUENCE</scope>
    <source>
        <tissue evidence="1">Brain parietal lobe</tissue>
    </source>
</reference>
<organism evidence="1">
    <name type="scientific">Macaca fascicularis</name>
    <name type="common">Crab-eating macaque</name>
    <name type="synonym">Cynomolgus monkey</name>
    <dbReference type="NCBI Taxonomy" id="9541"/>
    <lineage>
        <taxon>Eukaryota</taxon>
        <taxon>Metazoa</taxon>
        <taxon>Chordata</taxon>
        <taxon>Craniata</taxon>
        <taxon>Vertebrata</taxon>
        <taxon>Euteleostomi</taxon>
        <taxon>Mammalia</taxon>
        <taxon>Eutheria</taxon>
        <taxon>Euarchontoglires</taxon>
        <taxon>Primates</taxon>
        <taxon>Haplorrhini</taxon>
        <taxon>Catarrhini</taxon>
        <taxon>Cercopithecidae</taxon>
        <taxon>Cercopithecinae</taxon>
        <taxon>Macaca</taxon>
    </lineage>
</organism>
<evidence type="ECO:0000313" key="1">
    <source>
        <dbReference type="EMBL" id="BAB12345.1"/>
    </source>
</evidence>
<protein>
    <submittedName>
        <fullName evidence="1">Uncharacterized protein</fullName>
    </submittedName>
</protein>
<dbReference type="EMBL" id="AB047934">
    <property type="protein sequence ID" value="BAB12345.1"/>
    <property type="molecule type" value="mRNA"/>
</dbReference>
<accession>Q9GML5</accession>
<sequence length="66" mass="7973">MFLSRRRHLRASGIFFFFFFFEQDRVSLCCSRQSQTPGLKQSFHFSLPSRWDYKCKPQCWPASCIQ</sequence>